<dbReference type="EMBL" id="JXBB01000045">
    <property type="protein sequence ID" value="OAR03684.1"/>
    <property type="molecule type" value="Genomic_DNA"/>
</dbReference>
<dbReference type="SUPFAM" id="SSF47413">
    <property type="entry name" value="lambda repressor-like DNA-binding domains"/>
    <property type="match status" value="1"/>
</dbReference>
<keyword evidence="2" id="KW-0812">Transmembrane</keyword>
<dbReference type="PANTHER" id="PTHR34475">
    <property type="match status" value="1"/>
</dbReference>
<comment type="caution">
    <text evidence="4">The sequence shown here is derived from an EMBL/GenBank/DDBJ whole genome shotgun (WGS) entry which is preliminary data.</text>
</comment>
<dbReference type="Gene3D" id="1.10.260.40">
    <property type="entry name" value="lambda repressor-like DNA-binding domains"/>
    <property type="match status" value="1"/>
</dbReference>
<feature type="compositionally biased region" description="Low complexity" evidence="1">
    <location>
        <begin position="190"/>
        <end position="202"/>
    </location>
</feature>
<evidence type="ECO:0000313" key="6">
    <source>
        <dbReference type="Proteomes" id="UP000243024"/>
    </source>
</evidence>
<dbReference type="Proteomes" id="UP000243024">
    <property type="component" value="Unassembled WGS sequence"/>
</dbReference>
<evidence type="ECO:0000313" key="4">
    <source>
        <dbReference type="EMBL" id="OAR03684.1"/>
    </source>
</evidence>
<dbReference type="SMART" id="SM00530">
    <property type="entry name" value="HTH_XRE"/>
    <property type="match status" value="1"/>
</dbReference>
<feature type="domain" description="HTH cro/C1-type" evidence="3">
    <location>
        <begin position="7"/>
        <end position="68"/>
    </location>
</feature>
<keyword evidence="6" id="KW-1185">Reference proteome</keyword>
<dbReference type="PANTHER" id="PTHR34475:SF1">
    <property type="entry name" value="CYTOSKELETON PROTEIN RODZ"/>
    <property type="match status" value="1"/>
</dbReference>
<sequence length="333" mass="34715">MSGLGERLRRAREAQGLDLEALQERTKIQKRYLAYMEAGEWDKLPGAFYARAFVRRVAEALGLEAEALLREHADELPPVEEAPPEVPLRRSEPVPRRPLFGPWVARLLMAVFLFFVLLIIYRFLSEAGRPPLGGTAPDVQPEPKVESRLPADENAASSGAGGPADRGAPAGGAGSGAGSGGAGGSGGSGPAPVEAPPSTGLPPSGGPGASSEGGGEKPSAPVLEFREEVGKTSRYVLRAPAFNAVVVAARGDVWVEVRAGGKDGRVVFTGTLKGGKEQPIDAGSATRLYFFLGRTQNADLRFGETTLSLAGKPDAYRVDVTLVPPGTEAGGTP</sequence>
<feature type="region of interest" description="Disordered" evidence="1">
    <location>
        <begin position="133"/>
        <end position="219"/>
    </location>
</feature>
<dbReference type="OrthoDB" id="9797543at2"/>
<name>A0A179IQE5_HYDSH</name>
<feature type="compositionally biased region" description="Gly residues" evidence="1">
    <location>
        <begin position="159"/>
        <end position="189"/>
    </location>
</feature>
<evidence type="ECO:0000313" key="5">
    <source>
        <dbReference type="EMBL" id="PTQ54143.1"/>
    </source>
</evidence>
<dbReference type="AlphaFoldDB" id="A0A179IQE5"/>
<dbReference type="Pfam" id="PF13464">
    <property type="entry name" value="RodZ_C"/>
    <property type="match status" value="1"/>
</dbReference>
<evidence type="ECO:0000313" key="7">
    <source>
        <dbReference type="Proteomes" id="UP000244180"/>
    </source>
</evidence>
<dbReference type="InterPro" id="IPR050400">
    <property type="entry name" value="Bact_Cytoskel_RodZ"/>
</dbReference>
<dbReference type="RefSeq" id="WP_066202445.1">
    <property type="nucleotide sequence ID" value="NZ_CBCSAS010000005.1"/>
</dbReference>
<evidence type="ECO:0000259" key="3">
    <source>
        <dbReference type="SMART" id="SM00530"/>
    </source>
</evidence>
<dbReference type="STRING" id="1484.SA87_00385"/>
<dbReference type="CDD" id="cd00093">
    <property type="entry name" value="HTH_XRE"/>
    <property type="match status" value="1"/>
</dbReference>
<dbReference type="EMBL" id="PEBV01000006">
    <property type="protein sequence ID" value="PTQ54143.1"/>
    <property type="molecule type" value="Genomic_DNA"/>
</dbReference>
<keyword evidence="2" id="KW-0472">Membrane</keyword>
<dbReference type="Proteomes" id="UP000244180">
    <property type="component" value="Unassembled WGS sequence"/>
</dbReference>
<evidence type="ECO:0000256" key="1">
    <source>
        <dbReference type="SAM" id="MobiDB-lite"/>
    </source>
</evidence>
<feature type="transmembrane region" description="Helical" evidence="2">
    <location>
        <begin position="103"/>
        <end position="124"/>
    </location>
</feature>
<accession>A0A179IQE5</accession>
<organism evidence="4 6">
    <name type="scientific">Hydrogenibacillus schlegelii</name>
    <name type="common">Bacillus schlegelii</name>
    <dbReference type="NCBI Taxonomy" id="1484"/>
    <lineage>
        <taxon>Bacteria</taxon>
        <taxon>Bacillati</taxon>
        <taxon>Bacillota</taxon>
        <taxon>Bacilli</taxon>
        <taxon>Bacillales</taxon>
        <taxon>Bacillales Family X. Incertae Sedis</taxon>
        <taxon>Hydrogenibacillus</taxon>
    </lineage>
</organism>
<reference evidence="5 7" key="2">
    <citation type="submission" date="2017-08" db="EMBL/GenBank/DDBJ databases">
        <title>Burning lignite coal seam in the remote Altai Mountains harbors a hydrogen-driven thermophilic microbial community.</title>
        <authorList>
            <person name="Kadnikov V.V."/>
            <person name="Mardanov A.V."/>
            <person name="Ivasenko D."/>
            <person name="Beletsky A.V."/>
            <person name="Karnachuk O.V."/>
            <person name="Ravin N.V."/>
        </authorList>
    </citation>
    <scope>NUCLEOTIDE SEQUENCE [LARGE SCALE GENOMIC DNA]</scope>
    <source>
        <strain evidence="5">AL33</strain>
    </source>
</reference>
<protein>
    <submittedName>
        <fullName evidence="5">Transcriptional regulator in cluster with unspecified monosaccharide ABC transport system</fullName>
    </submittedName>
</protein>
<evidence type="ECO:0000256" key="2">
    <source>
        <dbReference type="SAM" id="Phobius"/>
    </source>
</evidence>
<dbReference type="InterPro" id="IPR001387">
    <property type="entry name" value="Cro/C1-type_HTH"/>
</dbReference>
<keyword evidence="2" id="KW-1133">Transmembrane helix</keyword>
<dbReference type="InterPro" id="IPR025194">
    <property type="entry name" value="RodZ-like_C"/>
</dbReference>
<gene>
    <name evidence="5" type="ORF">HSCHL_0787</name>
    <name evidence="4" type="ORF">SA87_00385</name>
</gene>
<feature type="compositionally biased region" description="Basic and acidic residues" evidence="1">
    <location>
        <begin position="141"/>
        <end position="151"/>
    </location>
</feature>
<dbReference type="InterPro" id="IPR010982">
    <property type="entry name" value="Lambda_DNA-bd_dom_sf"/>
</dbReference>
<reference evidence="4 6" key="1">
    <citation type="submission" date="2015-09" db="EMBL/GenBank/DDBJ databases">
        <title>Draft genome sequence of Hydrogenibacillus schlegelii DSM 2000.</title>
        <authorList>
            <person name="Hemp J."/>
        </authorList>
    </citation>
    <scope>NUCLEOTIDE SEQUENCE [LARGE SCALE GENOMIC DNA]</scope>
    <source>
        <strain evidence="4 6">MA 48</strain>
    </source>
</reference>
<dbReference type="GO" id="GO:0003677">
    <property type="term" value="F:DNA binding"/>
    <property type="evidence" value="ECO:0007669"/>
    <property type="project" value="InterPro"/>
</dbReference>
<proteinExistence type="predicted"/>
<dbReference type="Pfam" id="PF13413">
    <property type="entry name" value="HTH_25"/>
    <property type="match status" value="1"/>
</dbReference>